<sequence>MVSDKRSKRKHLKDTVDKIPISNKFEALSSAPEELEVRSKERVPPIVVNGTINDQGRPHGSARIVREEQPPIPHVCLQRGKKEEVGNQGLTASAPVGEILEDVRQTIPGVVQVIKMTKTDGNGRKRVLPTFILITNAEVTQKDFKNLVIYSHYVQVQKYTTEEAVTRCYRCQLFGHSSRYCNLQQTCVRCAGNHRASECDRVHKEAAERKGFQEEVKSRVRKTMKAAGQEERSTAAPGCRVSESSNANGKKDSRNNAVARPIAPDRQACRTPQQCLAGFRSRSAGSRLESGQSL</sequence>
<evidence type="ECO:0000313" key="3">
    <source>
        <dbReference type="Proteomes" id="UP001558652"/>
    </source>
</evidence>
<evidence type="ECO:0000313" key="2">
    <source>
        <dbReference type="EMBL" id="KAL1130316.1"/>
    </source>
</evidence>
<dbReference type="Proteomes" id="UP001558652">
    <property type="component" value="Unassembled WGS sequence"/>
</dbReference>
<protein>
    <recommendedName>
        <fullName evidence="4">Gag-like protein</fullName>
    </recommendedName>
</protein>
<feature type="region of interest" description="Disordered" evidence="1">
    <location>
        <begin position="223"/>
        <end position="266"/>
    </location>
</feature>
<proteinExistence type="predicted"/>
<name>A0ABD0YG76_9HEMI</name>
<dbReference type="EMBL" id="JBFDAA010000008">
    <property type="protein sequence ID" value="KAL1130316.1"/>
    <property type="molecule type" value="Genomic_DNA"/>
</dbReference>
<dbReference type="AlphaFoldDB" id="A0ABD0YG76"/>
<organism evidence="2 3">
    <name type="scientific">Ranatra chinensis</name>
    <dbReference type="NCBI Taxonomy" id="642074"/>
    <lineage>
        <taxon>Eukaryota</taxon>
        <taxon>Metazoa</taxon>
        <taxon>Ecdysozoa</taxon>
        <taxon>Arthropoda</taxon>
        <taxon>Hexapoda</taxon>
        <taxon>Insecta</taxon>
        <taxon>Pterygota</taxon>
        <taxon>Neoptera</taxon>
        <taxon>Paraneoptera</taxon>
        <taxon>Hemiptera</taxon>
        <taxon>Heteroptera</taxon>
        <taxon>Panheteroptera</taxon>
        <taxon>Nepomorpha</taxon>
        <taxon>Nepidae</taxon>
        <taxon>Ranatrinae</taxon>
        <taxon>Ranatra</taxon>
    </lineage>
</organism>
<comment type="caution">
    <text evidence="2">The sequence shown here is derived from an EMBL/GenBank/DDBJ whole genome shotgun (WGS) entry which is preliminary data.</text>
</comment>
<evidence type="ECO:0000256" key="1">
    <source>
        <dbReference type="SAM" id="MobiDB-lite"/>
    </source>
</evidence>
<gene>
    <name evidence="2" type="ORF">AAG570_013254</name>
</gene>
<accession>A0ABD0YG76</accession>
<reference evidence="2 3" key="1">
    <citation type="submission" date="2024-07" db="EMBL/GenBank/DDBJ databases">
        <title>Chromosome-level genome assembly of the water stick insect Ranatra chinensis (Heteroptera: Nepidae).</title>
        <authorList>
            <person name="Liu X."/>
        </authorList>
    </citation>
    <scope>NUCLEOTIDE SEQUENCE [LARGE SCALE GENOMIC DNA]</scope>
    <source>
        <strain evidence="2">Cailab_2021Rc</strain>
        <tissue evidence="2">Muscle</tissue>
    </source>
</reference>
<keyword evidence="3" id="KW-1185">Reference proteome</keyword>
<evidence type="ECO:0008006" key="4">
    <source>
        <dbReference type="Google" id="ProtNLM"/>
    </source>
</evidence>